<evidence type="ECO:0000256" key="2">
    <source>
        <dbReference type="ARBA" id="ARBA00022475"/>
    </source>
</evidence>
<dbReference type="Gene3D" id="3.40.50.300">
    <property type="entry name" value="P-loop containing nucleotide triphosphate hydrolases"/>
    <property type="match status" value="2"/>
</dbReference>
<dbReference type="Pfam" id="PF00005">
    <property type="entry name" value="ABC_tran"/>
    <property type="match status" value="2"/>
</dbReference>
<keyword evidence="3" id="KW-0997">Cell inner membrane</keyword>
<evidence type="ECO:0000256" key="7">
    <source>
        <dbReference type="ARBA" id="ARBA00022840"/>
    </source>
</evidence>
<feature type="domain" description="ABC transporter" evidence="10">
    <location>
        <begin position="7"/>
        <end position="250"/>
    </location>
</feature>
<evidence type="ECO:0000256" key="3">
    <source>
        <dbReference type="ARBA" id="ARBA00022519"/>
    </source>
</evidence>
<dbReference type="PANTHER" id="PTHR43790">
    <property type="entry name" value="CARBOHYDRATE TRANSPORT ATP-BINDING PROTEIN MG119-RELATED"/>
    <property type="match status" value="1"/>
</dbReference>
<dbReference type="Proteomes" id="UP000245712">
    <property type="component" value="Unassembled WGS sequence"/>
</dbReference>
<dbReference type="PROSITE" id="PS00211">
    <property type="entry name" value="ABC_TRANSPORTER_1"/>
    <property type="match status" value="1"/>
</dbReference>
<keyword evidence="12" id="KW-1185">Reference proteome</keyword>
<dbReference type="CDD" id="cd03215">
    <property type="entry name" value="ABC_Carb_Monos_II"/>
    <property type="match status" value="1"/>
</dbReference>
<gene>
    <name evidence="11" type="ORF">C7402_116177</name>
</gene>
<accession>A0ABX5KEU7</accession>
<dbReference type="SMART" id="SM00382">
    <property type="entry name" value="AAA"/>
    <property type="match status" value="1"/>
</dbReference>
<comment type="caution">
    <text evidence="11">The sequence shown here is derived from an EMBL/GenBank/DDBJ whole genome shotgun (WGS) entry which is preliminary data.</text>
</comment>
<sequence>MASEPLLQVLGVHKRFTGVHALRGVTLTFERGQIYHLLGENGCGKSTLIKIISGAQPPDEGELVIDGARHVRLSPLESLAAGIETVYQDLSLLPNMSVAENVGLTAELAEHGGRLARTFDRRELAQTAARALKAVGLPGDAEFQSTLIEQLPLATRQLVAIARAIASEAKFVIMDEPTTSLTQKEVTNLIAVLGQLRAQGVTVLFVSHKLDECYAIGGEVIVLRDGQKVTQGPITDYTKAQLSELMTGRELSVERYRNALPDAQVLLDVRGLGRAGVFEDVSFALHRGEILGVTGLLDSGRNELARALAGVAPADQGEIVLEGRAIKLATPGDARRERIGYVPEDRLNEGLFLDKPIRDNVITAMIAGLRDRFGQIDRTRARALAEETVKELQIATPNVDKAVQSLSGGNQQRVLIGRWLAIDPHVLILHGPTVGVDVGSKDIIYRIMQRLSQRGIGILLVSDDLPELLQNCDRVLMMRKGHLAEEHRAEGLTEAQLYRALLAEAA</sequence>
<keyword evidence="2" id="KW-1003">Cell membrane</keyword>
<evidence type="ECO:0000256" key="4">
    <source>
        <dbReference type="ARBA" id="ARBA00022597"/>
    </source>
</evidence>
<keyword evidence="7 11" id="KW-0067">ATP-binding</keyword>
<evidence type="ECO:0000256" key="6">
    <source>
        <dbReference type="ARBA" id="ARBA00022741"/>
    </source>
</evidence>
<evidence type="ECO:0000313" key="12">
    <source>
        <dbReference type="Proteomes" id="UP000245712"/>
    </source>
</evidence>
<feature type="domain" description="ABC transporter" evidence="10">
    <location>
        <begin position="260"/>
        <end position="505"/>
    </location>
</feature>
<name>A0ABX5KEU7_9BURK</name>
<dbReference type="SUPFAM" id="SSF52540">
    <property type="entry name" value="P-loop containing nucleoside triphosphate hydrolases"/>
    <property type="match status" value="2"/>
</dbReference>
<evidence type="ECO:0000313" key="11">
    <source>
        <dbReference type="EMBL" id="PVX76392.1"/>
    </source>
</evidence>
<organism evidence="11 12">
    <name type="scientific">Paraburkholderia unamae</name>
    <dbReference type="NCBI Taxonomy" id="219649"/>
    <lineage>
        <taxon>Bacteria</taxon>
        <taxon>Pseudomonadati</taxon>
        <taxon>Pseudomonadota</taxon>
        <taxon>Betaproteobacteria</taxon>
        <taxon>Burkholderiales</taxon>
        <taxon>Burkholderiaceae</taxon>
        <taxon>Paraburkholderia</taxon>
    </lineage>
</organism>
<evidence type="ECO:0000256" key="8">
    <source>
        <dbReference type="ARBA" id="ARBA00022967"/>
    </source>
</evidence>
<dbReference type="InterPro" id="IPR017871">
    <property type="entry name" value="ABC_transporter-like_CS"/>
</dbReference>
<protein>
    <submittedName>
        <fullName evidence="11">Monosaccharide ABC transporter ATP-binding protein (CUT2 family)</fullName>
    </submittedName>
</protein>
<dbReference type="InterPro" id="IPR027417">
    <property type="entry name" value="P-loop_NTPase"/>
</dbReference>
<dbReference type="InterPro" id="IPR003439">
    <property type="entry name" value="ABC_transporter-like_ATP-bd"/>
</dbReference>
<keyword evidence="9" id="KW-0472">Membrane</keyword>
<reference evidence="11 12" key="1">
    <citation type="submission" date="2018-05" db="EMBL/GenBank/DDBJ databases">
        <title>Genomic Encyclopedia of Type Strains, Phase IV (KMG-V): Genome sequencing to study the core and pangenomes of soil and plant-associated prokaryotes.</title>
        <authorList>
            <person name="Whitman W."/>
        </authorList>
    </citation>
    <scope>NUCLEOTIDE SEQUENCE [LARGE SCALE GENOMIC DNA]</scope>
    <source>
        <strain evidence="11 12">SCZa-39</strain>
    </source>
</reference>
<keyword evidence="8" id="KW-1278">Translocase</keyword>
<dbReference type="CDD" id="cd03216">
    <property type="entry name" value="ABC_Carb_Monos_I"/>
    <property type="match status" value="1"/>
</dbReference>
<evidence type="ECO:0000256" key="1">
    <source>
        <dbReference type="ARBA" id="ARBA00022448"/>
    </source>
</evidence>
<evidence type="ECO:0000256" key="9">
    <source>
        <dbReference type="ARBA" id="ARBA00023136"/>
    </source>
</evidence>
<evidence type="ECO:0000256" key="5">
    <source>
        <dbReference type="ARBA" id="ARBA00022737"/>
    </source>
</evidence>
<dbReference type="PROSITE" id="PS50893">
    <property type="entry name" value="ABC_TRANSPORTER_2"/>
    <property type="match status" value="2"/>
</dbReference>
<keyword evidence="5" id="KW-0677">Repeat</keyword>
<dbReference type="InterPro" id="IPR003593">
    <property type="entry name" value="AAA+_ATPase"/>
</dbReference>
<dbReference type="InterPro" id="IPR050107">
    <property type="entry name" value="ABC_carbohydrate_import_ATPase"/>
</dbReference>
<proteinExistence type="predicted"/>
<dbReference type="PANTHER" id="PTHR43790:SF1">
    <property type="entry name" value="XYLOSE IMPORT ATP-BINDING PROTEIN XYLG"/>
    <property type="match status" value="1"/>
</dbReference>
<dbReference type="GO" id="GO:0005524">
    <property type="term" value="F:ATP binding"/>
    <property type="evidence" value="ECO:0007669"/>
    <property type="project" value="UniProtKB-KW"/>
</dbReference>
<keyword evidence="6" id="KW-0547">Nucleotide-binding</keyword>
<keyword evidence="1" id="KW-0813">Transport</keyword>
<evidence type="ECO:0000259" key="10">
    <source>
        <dbReference type="PROSITE" id="PS50893"/>
    </source>
</evidence>
<dbReference type="EMBL" id="QEOB01000016">
    <property type="protein sequence ID" value="PVX76392.1"/>
    <property type="molecule type" value="Genomic_DNA"/>
</dbReference>
<keyword evidence="4" id="KW-0762">Sugar transport</keyword>
<dbReference type="RefSeq" id="WP_116613264.1">
    <property type="nucleotide sequence ID" value="NZ_CAJZAT010000162.1"/>
</dbReference>